<dbReference type="PANTHER" id="PTHR48016">
    <property type="entry name" value="MAP KINASE KINASE KINASE SSK2-RELATED-RELATED"/>
    <property type="match status" value="1"/>
</dbReference>
<feature type="region of interest" description="Disordered" evidence="6">
    <location>
        <begin position="1"/>
        <end position="98"/>
    </location>
</feature>
<dbReference type="STRING" id="741276.A0A2S5B3Y9"/>
<dbReference type="Proteomes" id="UP000237144">
    <property type="component" value="Unassembled WGS sequence"/>
</dbReference>
<feature type="compositionally biased region" description="Polar residues" evidence="6">
    <location>
        <begin position="348"/>
        <end position="359"/>
    </location>
</feature>
<keyword evidence="3" id="KW-0418">Kinase</keyword>
<dbReference type="AlphaFoldDB" id="A0A2S5B3Y9"/>
<dbReference type="Gene3D" id="1.10.510.10">
    <property type="entry name" value="Transferase(Phosphotransferase) domain 1"/>
    <property type="match status" value="1"/>
</dbReference>
<gene>
    <name evidence="8" type="ORF">BMF94_5817</name>
</gene>
<evidence type="ECO:0000313" key="9">
    <source>
        <dbReference type="Proteomes" id="UP000237144"/>
    </source>
</evidence>
<evidence type="ECO:0000256" key="5">
    <source>
        <dbReference type="PROSITE-ProRule" id="PRU10141"/>
    </source>
</evidence>
<dbReference type="PROSITE" id="PS50011">
    <property type="entry name" value="PROTEIN_KINASE_DOM"/>
    <property type="match status" value="1"/>
</dbReference>
<feature type="compositionally biased region" description="Basic and acidic residues" evidence="6">
    <location>
        <begin position="563"/>
        <end position="572"/>
    </location>
</feature>
<comment type="caution">
    <text evidence="8">The sequence shown here is derived from an EMBL/GenBank/DDBJ whole genome shotgun (WGS) entry which is preliminary data.</text>
</comment>
<evidence type="ECO:0000256" key="4">
    <source>
        <dbReference type="ARBA" id="ARBA00022840"/>
    </source>
</evidence>
<dbReference type="InterPro" id="IPR001245">
    <property type="entry name" value="Ser-Thr/Tyr_kinase_cat_dom"/>
</dbReference>
<feature type="binding site" evidence="5">
    <location>
        <position position="625"/>
    </location>
    <ligand>
        <name>ATP</name>
        <dbReference type="ChEBI" id="CHEBI:30616"/>
    </ligand>
</feature>
<evidence type="ECO:0000259" key="7">
    <source>
        <dbReference type="PROSITE" id="PS50011"/>
    </source>
</evidence>
<dbReference type="PROSITE" id="PS00107">
    <property type="entry name" value="PROTEIN_KINASE_ATP"/>
    <property type="match status" value="1"/>
</dbReference>
<dbReference type="InterPro" id="IPR050538">
    <property type="entry name" value="MAP_kinase_kinase_kinase"/>
</dbReference>
<dbReference type="CDD" id="cd06627">
    <property type="entry name" value="STKc_Cdc7_like"/>
    <property type="match status" value="1"/>
</dbReference>
<dbReference type="GO" id="GO:0004709">
    <property type="term" value="F:MAP kinase kinase kinase activity"/>
    <property type="evidence" value="ECO:0007669"/>
    <property type="project" value="TreeGrafter"/>
</dbReference>
<sequence length="876" mass="94110">MDAHATRRQSLFARISGFTPFGPRRNSVESREEDPLRPLRRFSIRSRRISAHGRMTATDAPKLKRSRSAKDSVQARRRTRSRPIRTPSDEASPSAAGMGTYRSRSALFAMSSPDLATPASEISDWLVLTPALQTADAPVQDAQTGEEDEEMLSLGPKLARARSPTTKWEPPMIPPSPQPILERQQPPPWDASLAESARRLACRAEALSRLTTPTPTSGGFGELSAFPFPHVPNSACLGHSPGDETIERVVGAEQAGAQHARLHEGTTSLILPLAAHELASAGATSPPRLHRANTVGLHPDLVPLDIDLRGRLVRARYAPSDRPSPGLTISSMSSSSTAASSQSDGGSETASTSSPSIGEWRQSSLEGLWSGSSKRASASAVDVLSIVEEDAPSMSPTRLRPRTSLSSRRPASSSAALPLPSHPSGPNGARVEANEGLAGPRVRRGDGPASIAPPRPLRPFRLGLTQRSFSSGIITEPTVAEREELCFPCLDAPDLMVTTPSPALSRGMPAAPIPPHRAEKRFLSDPALEPVTRDEVQLRSPAHRQKRRNSTSGTSPGSEELEDHPVSSDLTRRASSSAAMRTKLVVRERGRPVLTFQLGECIGRGQFGSVYRALNMNTGQVVAVKRIGLDGKSASDITQLSKEVTLLQTLSHPAVVSYEGVVRTEHYLNIILEFVENGSLQRTLKQFGELPESLVASYVVKILEGLAYLHAQGVVHCDLKAANVLSTKNGNIKLSDFGVSLNLNAIKTTRGLAQGVHEVNGTPNWMAPEVISMEGALPASDIWSLGATICELVSGAPPYHDLVAMSAMFRIVEDEIPPLPTNASPELNAMLHRCFRKLPSERPTAEELFDDPWLRKHAASAAVRKADAAQGTGSLD</sequence>
<reference evidence="8 9" key="1">
    <citation type="journal article" date="2018" name="Front. Microbiol.">
        <title>Prospects for Fungal Bioremediation of Acidic Radioactive Waste Sites: Characterization and Genome Sequence of Rhodotorula taiwanensis MD1149.</title>
        <authorList>
            <person name="Tkavc R."/>
            <person name="Matrosova V.Y."/>
            <person name="Grichenko O.E."/>
            <person name="Gostincar C."/>
            <person name="Volpe R.P."/>
            <person name="Klimenkova P."/>
            <person name="Gaidamakova E.K."/>
            <person name="Zhou C.E."/>
            <person name="Stewart B.J."/>
            <person name="Lyman M.G."/>
            <person name="Malfatti S.A."/>
            <person name="Rubinfeld B."/>
            <person name="Courtot M."/>
            <person name="Singh J."/>
            <person name="Dalgard C.L."/>
            <person name="Hamilton T."/>
            <person name="Frey K.G."/>
            <person name="Gunde-Cimerman N."/>
            <person name="Dugan L."/>
            <person name="Daly M.J."/>
        </authorList>
    </citation>
    <scope>NUCLEOTIDE SEQUENCE [LARGE SCALE GENOMIC DNA]</scope>
    <source>
        <strain evidence="8 9">MD1149</strain>
    </source>
</reference>
<dbReference type="SUPFAM" id="SSF56112">
    <property type="entry name" value="Protein kinase-like (PK-like)"/>
    <property type="match status" value="1"/>
</dbReference>
<keyword evidence="2 5" id="KW-0547">Nucleotide-binding</keyword>
<dbReference type="InterPro" id="IPR000719">
    <property type="entry name" value="Prot_kinase_dom"/>
</dbReference>
<dbReference type="Pfam" id="PF00069">
    <property type="entry name" value="Pkinase"/>
    <property type="match status" value="1"/>
</dbReference>
<feature type="region of interest" description="Disordered" evidence="6">
    <location>
        <begin position="523"/>
        <end position="579"/>
    </location>
</feature>
<name>A0A2S5B3Y9_9BASI</name>
<dbReference type="EMBL" id="PJQD01000085">
    <property type="protein sequence ID" value="POY71504.1"/>
    <property type="molecule type" value="Genomic_DNA"/>
</dbReference>
<dbReference type="PANTHER" id="PTHR48016:SF4">
    <property type="entry name" value="PROTEIN KINASE DOMAIN-CONTAINING PROTEIN"/>
    <property type="match status" value="1"/>
</dbReference>
<keyword evidence="1" id="KW-0808">Transferase</keyword>
<proteinExistence type="predicted"/>
<evidence type="ECO:0000256" key="6">
    <source>
        <dbReference type="SAM" id="MobiDB-lite"/>
    </source>
</evidence>
<feature type="compositionally biased region" description="Low complexity" evidence="6">
    <location>
        <begin position="330"/>
        <end position="347"/>
    </location>
</feature>
<evidence type="ECO:0000256" key="1">
    <source>
        <dbReference type="ARBA" id="ARBA00022679"/>
    </source>
</evidence>
<feature type="region of interest" description="Disordered" evidence="6">
    <location>
        <begin position="392"/>
        <end position="459"/>
    </location>
</feature>
<keyword evidence="9" id="KW-1185">Reference proteome</keyword>
<feature type="compositionally biased region" description="Basic and acidic residues" evidence="6">
    <location>
        <begin position="26"/>
        <end position="37"/>
    </location>
</feature>
<dbReference type="SMART" id="SM00220">
    <property type="entry name" value="S_TKc"/>
    <property type="match status" value="1"/>
</dbReference>
<evidence type="ECO:0000256" key="2">
    <source>
        <dbReference type="ARBA" id="ARBA00022741"/>
    </source>
</evidence>
<feature type="compositionally biased region" description="Low complexity" evidence="6">
    <location>
        <begin position="395"/>
        <end position="419"/>
    </location>
</feature>
<protein>
    <recommendedName>
        <fullName evidence="7">Protein kinase domain-containing protein</fullName>
    </recommendedName>
</protein>
<feature type="compositionally biased region" description="Basic residues" evidence="6">
    <location>
        <begin position="38"/>
        <end position="51"/>
    </location>
</feature>
<dbReference type="GO" id="GO:0005737">
    <property type="term" value="C:cytoplasm"/>
    <property type="evidence" value="ECO:0007669"/>
    <property type="project" value="TreeGrafter"/>
</dbReference>
<feature type="domain" description="Protein kinase" evidence="7">
    <location>
        <begin position="596"/>
        <end position="854"/>
    </location>
</feature>
<dbReference type="InterPro" id="IPR017441">
    <property type="entry name" value="Protein_kinase_ATP_BS"/>
</dbReference>
<accession>A0A2S5B3Y9</accession>
<evidence type="ECO:0000256" key="3">
    <source>
        <dbReference type="ARBA" id="ARBA00022777"/>
    </source>
</evidence>
<organism evidence="8 9">
    <name type="scientific">Rhodotorula taiwanensis</name>
    <dbReference type="NCBI Taxonomy" id="741276"/>
    <lineage>
        <taxon>Eukaryota</taxon>
        <taxon>Fungi</taxon>
        <taxon>Dikarya</taxon>
        <taxon>Basidiomycota</taxon>
        <taxon>Pucciniomycotina</taxon>
        <taxon>Microbotryomycetes</taxon>
        <taxon>Sporidiobolales</taxon>
        <taxon>Sporidiobolaceae</taxon>
        <taxon>Rhodotorula</taxon>
    </lineage>
</organism>
<dbReference type="PRINTS" id="PR00109">
    <property type="entry name" value="TYRKINASE"/>
</dbReference>
<feature type="region of interest" description="Disordered" evidence="6">
    <location>
        <begin position="317"/>
        <end position="359"/>
    </location>
</feature>
<dbReference type="InterPro" id="IPR011009">
    <property type="entry name" value="Kinase-like_dom_sf"/>
</dbReference>
<keyword evidence="4 5" id="KW-0067">ATP-binding</keyword>
<evidence type="ECO:0000313" key="8">
    <source>
        <dbReference type="EMBL" id="POY71504.1"/>
    </source>
</evidence>
<dbReference type="GO" id="GO:0005524">
    <property type="term" value="F:ATP binding"/>
    <property type="evidence" value="ECO:0007669"/>
    <property type="project" value="UniProtKB-UniRule"/>
</dbReference>
<dbReference type="OrthoDB" id="8693905at2759"/>